<dbReference type="SMART" id="SM00727">
    <property type="entry name" value="STI1"/>
    <property type="match status" value="1"/>
</dbReference>
<dbReference type="PROSITE" id="PS50293">
    <property type="entry name" value="TPR_REGION"/>
    <property type="match status" value="1"/>
</dbReference>
<dbReference type="PANTHER" id="PTHR22904">
    <property type="entry name" value="TPR REPEAT CONTAINING PROTEIN"/>
    <property type="match status" value="1"/>
</dbReference>
<dbReference type="FunFam" id="1.10.260.100:FF:000002">
    <property type="entry name" value="Stress-induced-phosphoprotein 1 (Hsp70/Hsp90-organizing)"/>
    <property type="match status" value="1"/>
</dbReference>
<dbReference type="FunFam" id="1.25.40.10:FF:000010">
    <property type="entry name" value="Stress-induced phosphoprotein 1"/>
    <property type="match status" value="1"/>
</dbReference>
<dbReference type="Gene3D" id="1.10.260.100">
    <property type="match status" value="1"/>
</dbReference>
<dbReference type="STRING" id="933852.A0A0C2XK81"/>
<dbReference type="GO" id="GO:0051879">
    <property type="term" value="F:Hsp90 protein binding"/>
    <property type="evidence" value="ECO:0007669"/>
    <property type="project" value="TreeGrafter"/>
</dbReference>
<reference evidence="8 9" key="1">
    <citation type="submission" date="2014-04" db="EMBL/GenBank/DDBJ databases">
        <authorList>
            <consortium name="DOE Joint Genome Institute"/>
            <person name="Kuo A."/>
            <person name="Zuccaro A."/>
            <person name="Kohler A."/>
            <person name="Nagy L.G."/>
            <person name="Floudas D."/>
            <person name="Copeland A."/>
            <person name="Barry K.W."/>
            <person name="Cichocki N."/>
            <person name="Veneault-Fourrey C."/>
            <person name="LaButti K."/>
            <person name="Lindquist E.A."/>
            <person name="Lipzen A."/>
            <person name="Lundell T."/>
            <person name="Morin E."/>
            <person name="Murat C."/>
            <person name="Sun H."/>
            <person name="Tunlid A."/>
            <person name="Henrissat B."/>
            <person name="Grigoriev I.V."/>
            <person name="Hibbett D.S."/>
            <person name="Martin F."/>
            <person name="Nordberg H.P."/>
            <person name="Cantor M.N."/>
            <person name="Hua S.X."/>
        </authorList>
    </citation>
    <scope>NUCLEOTIDE SEQUENCE [LARGE SCALE GENOMIC DNA]</scope>
    <source>
        <strain evidence="8 9">MAFF 305830</strain>
    </source>
</reference>
<dbReference type="PROSITE" id="PS50005">
    <property type="entry name" value="TPR"/>
    <property type="match status" value="2"/>
</dbReference>
<name>A0A0C2XK81_SERVB</name>
<dbReference type="SUPFAM" id="SSF48452">
    <property type="entry name" value="TPR-like"/>
    <property type="match status" value="2"/>
</dbReference>
<gene>
    <name evidence="8" type="ORF">M408DRAFT_328719</name>
</gene>
<dbReference type="InterPro" id="IPR019734">
    <property type="entry name" value="TPR_rpt"/>
</dbReference>
<evidence type="ECO:0000256" key="6">
    <source>
        <dbReference type="SAM" id="MobiDB-lite"/>
    </source>
</evidence>
<organism evidence="8 9">
    <name type="scientific">Serendipita vermifera MAFF 305830</name>
    <dbReference type="NCBI Taxonomy" id="933852"/>
    <lineage>
        <taxon>Eukaryota</taxon>
        <taxon>Fungi</taxon>
        <taxon>Dikarya</taxon>
        <taxon>Basidiomycota</taxon>
        <taxon>Agaricomycotina</taxon>
        <taxon>Agaricomycetes</taxon>
        <taxon>Sebacinales</taxon>
        <taxon>Serendipitaceae</taxon>
        <taxon>Serendipita</taxon>
    </lineage>
</organism>
<dbReference type="InterPro" id="IPR041243">
    <property type="entry name" value="STI1/HOP_DP"/>
</dbReference>
<keyword evidence="9" id="KW-1185">Reference proteome</keyword>
<evidence type="ECO:0000256" key="3">
    <source>
        <dbReference type="ARBA" id="ARBA00022737"/>
    </source>
</evidence>
<dbReference type="InterPro" id="IPR011990">
    <property type="entry name" value="TPR-like_helical_dom_sf"/>
</dbReference>
<dbReference type="Pfam" id="PF13424">
    <property type="entry name" value="TPR_12"/>
    <property type="match status" value="1"/>
</dbReference>
<dbReference type="SMART" id="SM00028">
    <property type="entry name" value="TPR"/>
    <property type="match status" value="6"/>
</dbReference>
<keyword evidence="4 5" id="KW-0802">TPR repeat</keyword>
<dbReference type="Pfam" id="PF13432">
    <property type="entry name" value="TPR_16"/>
    <property type="match status" value="1"/>
</dbReference>
<feature type="compositionally biased region" description="Low complexity" evidence="6">
    <location>
        <begin position="1"/>
        <end position="27"/>
    </location>
</feature>
<dbReference type="Proteomes" id="UP000054097">
    <property type="component" value="Unassembled WGS sequence"/>
</dbReference>
<comment type="subcellular location">
    <subcellularLocation>
        <location evidence="1">Cytoplasm</location>
    </subcellularLocation>
</comment>
<reference evidence="9" key="2">
    <citation type="submission" date="2015-01" db="EMBL/GenBank/DDBJ databases">
        <title>Evolutionary Origins and Diversification of the Mycorrhizal Mutualists.</title>
        <authorList>
            <consortium name="DOE Joint Genome Institute"/>
            <consortium name="Mycorrhizal Genomics Consortium"/>
            <person name="Kohler A."/>
            <person name="Kuo A."/>
            <person name="Nagy L.G."/>
            <person name="Floudas D."/>
            <person name="Copeland A."/>
            <person name="Barry K.W."/>
            <person name="Cichocki N."/>
            <person name="Veneault-Fourrey C."/>
            <person name="LaButti K."/>
            <person name="Lindquist E.A."/>
            <person name="Lipzen A."/>
            <person name="Lundell T."/>
            <person name="Morin E."/>
            <person name="Murat C."/>
            <person name="Riley R."/>
            <person name="Ohm R."/>
            <person name="Sun H."/>
            <person name="Tunlid A."/>
            <person name="Henrissat B."/>
            <person name="Grigoriev I.V."/>
            <person name="Hibbett D.S."/>
            <person name="Martin F."/>
        </authorList>
    </citation>
    <scope>NUCLEOTIDE SEQUENCE [LARGE SCALE GENOMIC DNA]</scope>
    <source>
        <strain evidence="9">MAFF 305830</strain>
    </source>
</reference>
<evidence type="ECO:0000256" key="1">
    <source>
        <dbReference type="ARBA" id="ARBA00004496"/>
    </source>
</evidence>
<proteinExistence type="predicted"/>
<dbReference type="AlphaFoldDB" id="A0A0C2XK81"/>
<dbReference type="OrthoDB" id="2423701at2759"/>
<evidence type="ECO:0000259" key="7">
    <source>
        <dbReference type="SMART" id="SM00727"/>
    </source>
</evidence>
<feature type="repeat" description="TPR" evidence="5">
    <location>
        <begin position="220"/>
        <end position="253"/>
    </location>
</feature>
<keyword evidence="3" id="KW-0677">Repeat</keyword>
<keyword evidence="2" id="KW-0963">Cytoplasm</keyword>
<sequence>MSKAEPSPSSSKPAASSSKPAPANAAPQEDVKMAEPEEDENDEEVIAKKAALSEKAKGNESYKKREFDDAIASFTKAWETWPKDITFLTNKAAAQFEKGDYDGAIATCETAVEEARSIRADYKLVAKAFGRIGSSYLKKEDYDNAIKYFQKSLTEHRTPDILNKLREAEKTKKAEETRRYVDPELAEKAREEGNAKFKAGLFADSVALYTEAIKRAPTDPRGYNNRAAAYTKLAALPEALKDAEEAIKVDPTFVKGYIRKSLVLHSMREYTKAMEAAQAATDADKDGKNRREIEEQMRKIEMAMYTQRAGETEEETLQRAMRDPEVASIMQDPVINQILQQAQQDPKALQDHMKNPSVKAKIQKLIAAGIIRTR</sequence>
<dbReference type="EMBL" id="KN824288">
    <property type="protein sequence ID" value="KIM29457.1"/>
    <property type="molecule type" value="Genomic_DNA"/>
</dbReference>
<feature type="domain" description="STI1" evidence="7">
    <location>
        <begin position="323"/>
        <end position="362"/>
    </location>
</feature>
<dbReference type="PANTHER" id="PTHR22904:SF523">
    <property type="entry name" value="STRESS-INDUCED-PHOSPHOPROTEIN 1"/>
    <property type="match status" value="1"/>
</dbReference>
<feature type="region of interest" description="Disordered" evidence="6">
    <location>
        <begin position="1"/>
        <end position="43"/>
    </location>
</feature>
<evidence type="ECO:0000313" key="9">
    <source>
        <dbReference type="Proteomes" id="UP000054097"/>
    </source>
</evidence>
<dbReference type="InterPro" id="IPR006636">
    <property type="entry name" value="STI1_HS-bd"/>
</dbReference>
<feature type="repeat" description="TPR" evidence="5">
    <location>
        <begin position="126"/>
        <end position="159"/>
    </location>
</feature>
<evidence type="ECO:0000313" key="8">
    <source>
        <dbReference type="EMBL" id="KIM29457.1"/>
    </source>
</evidence>
<evidence type="ECO:0000256" key="4">
    <source>
        <dbReference type="ARBA" id="ARBA00022803"/>
    </source>
</evidence>
<dbReference type="Gene3D" id="1.25.40.10">
    <property type="entry name" value="Tetratricopeptide repeat domain"/>
    <property type="match status" value="2"/>
</dbReference>
<accession>A0A0C2XK81</accession>
<evidence type="ECO:0000256" key="5">
    <source>
        <dbReference type="PROSITE-ProRule" id="PRU00339"/>
    </source>
</evidence>
<dbReference type="HOGENOM" id="CLU_000134_46_1_1"/>
<dbReference type="Pfam" id="PF17830">
    <property type="entry name" value="STI1-HOP_DP"/>
    <property type="match status" value="1"/>
</dbReference>
<dbReference type="GO" id="GO:0005737">
    <property type="term" value="C:cytoplasm"/>
    <property type="evidence" value="ECO:0007669"/>
    <property type="project" value="UniProtKB-SubCell"/>
</dbReference>
<protein>
    <recommendedName>
        <fullName evidence="7">STI1 domain-containing protein</fullName>
    </recommendedName>
</protein>
<evidence type="ECO:0000256" key="2">
    <source>
        <dbReference type="ARBA" id="ARBA00022490"/>
    </source>
</evidence>